<dbReference type="AlphaFoldDB" id="A0A2I2GQZ4"/>
<sequence length="262" mass="30029">MKGNTERDARRRAVRAVKETISHQKDLLIYEHKDLDQHAPIQVLPMPLTSDGDPKFKSEFFDPFRKPLPDPDEDIQFCPASPKEPDDAMSEGLVVGNYFKSYIWDGIYRGKADKHNNPMQPIDFPRCSLWEFEFEDSIDWRSGGIADSPDGPWIKCIFYDSVNPNDHQITRGEILCICRIMTTCLSRQAYSAHYIIPVLLLSFVGPRHARILLAHHDGTNLVIRQSDRFALWEKDIPKLKVLLRWWCSSGIGDTGTTKAVSE</sequence>
<dbReference type="EMBL" id="MSFO01000001">
    <property type="protein sequence ID" value="PLB55281.1"/>
    <property type="molecule type" value="Genomic_DNA"/>
</dbReference>
<name>A0A2I2GQZ4_9EURO</name>
<accession>A0A2I2GQZ4</accession>
<dbReference type="GeneID" id="36559707"/>
<protein>
    <recommendedName>
        <fullName evidence="3">Fungal-type protein kinase domain-containing protein</fullName>
    </recommendedName>
</protein>
<dbReference type="STRING" id="1392250.A0A2I2GQZ4"/>
<gene>
    <name evidence="1" type="ORF">P170DRAFT_461193</name>
</gene>
<evidence type="ECO:0008006" key="3">
    <source>
        <dbReference type="Google" id="ProtNLM"/>
    </source>
</evidence>
<dbReference type="OrthoDB" id="4453902at2759"/>
<dbReference type="RefSeq" id="XP_024710583.1">
    <property type="nucleotide sequence ID" value="XM_024852009.1"/>
</dbReference>
<evidence type="ECO:0000313" key="1">
    <source>
        <dbReference type="EMBL" id="PLB55281.1"/>
    </source>
</evidence>
<evidence type="ECO:0000313" key="2">
    <source>
        <dbReference type="Proteomes" id="UP000234275"/>
    </source>
</evidence>
<dbReference type="VEuPathDB" id="FungiDB:P170DRAFT_461193"/>
<proteinExistence type="predicted"/>
<organism evidence="1 2">
    <name type="scientific">Aspergillus steynii IBT 23096</name>
    <dbReference type="NCBI Taxonomy" id="1392250"/>
    <lineage>
        <taxon>Eukaryota</taxon>
        <taxon>Fungi</taxon>
        <taxon>Dikarya</taxon>
        <taxon>Ascomycota</taxon>
        <taxon>Pezizomycotina</taxon>
        <taxon>Eurotiomycetes</taxon>
        <taxon>Eurotiomycetidae</taxon>
        <taxon>Eurotiales</taxon>
        <taxon>Aspergillaceae</taxon>
        <taxon>Aspergillus</taxon>
        <taxon>Aspergillus subgen. Circumdati</taxon>
    </lineage>
</organism>
<dbReference type="Proteomes" id="UP000234275">
    <property type="component" value="Unassembled WGS sequence"/>
</dbReference>
<keyword evidence="2" id="KW-1185">Reference proteome</keyword>
<reference evidence="1 2" key="1">
    <citation type="submission" date="2016-12" db="EMBL/GenBank/DDBJ databases">
        <title>The genomes of Aspergillus section Nigri reveals drivers in fungal speciation.</title>
        <authorList>
            <consortium name="DOE Joint Genome Institute"/>
            <person name="Vesth T.C."/>
            <person name="Nybo J."/>
            <person name="Theobald S."/>
            <person name="Brandl J."/>
            <person name="Frisvad J.C."/>
            <person name="Nielsen K.F."/>
            <person name="Lyhne E.K."/>
            <person name="Kogle M.E."/>
            <person name="Kuo A."/>
            <person name="Riley R."/>
            <person name="Clum A."/>
            <person name="Nolan M."/>
            <person name="Lipzen A."/>
            <person name="Salamov A."/>
            <person name="Henrissat B."/>
            <person name="Wiebenga A."/>
            <person name="De Vries R.P."/>
            <person name="Grigoriev I.V."/>
            <person name="Mortensen U.H."/>
            <person name="Andersen M.R."/>
            <person name="Baker S.E."/>
        </authorList>
    </citation>
    <scope>NUCLEOTIDE SEQUENCE [LARGE SCALE GENOMIC DNA]</scope>
    <source>
        <strain evidence="1 2">IBT 23096</strain>
    </source>
</reference>
<comment type="caution">
    <text evidence="1">The sequence shown here is derived from an EMBL/GenBank/DDBJ whole genome shotgun (WGS) entry which is preliminary data.</text>
</comment>